<organism evidence="4 5">
    <name type="scientific">Candidula unifasciata</name>
    <dbReference type="NCBI Taxonomy" id="100452"/>
    <lineage>
        <taxon>Eukaryota</taxon>
        <taxon>Metazoa</taxon>
        <taxon>Spiralia</taxon>
        <taxon>Lophotrochozoa</taxon>
        <taxon>Mollusca</taxon>
        <taxon>Gastropoda</taxon>
        <taxon>Heterobranchia</taxon>
        <taxon>Euthyneura</taxon>
        <taxon>Panpulmonata</taxon>
        <taxon>Eupulmonata</taxon>
        <taxon>Stylommatophora</taxon>
        <taxon>Helicina</taxon>
        <taxon>Helicoidea</taxon>
        <taxon>Geomitridae</taxon>
        <taxon>Candidula</taxon>
    </lineage>
</organism>
<dbReference type="Pfam" id="PF10170">
    <property type="entry name" value="C6_DPF"/>
    <property type="match status" value="1"/>
</dbReference>
<reference evidence="4" key="1">
    <citation type="submission" date="2021-04" db="EMBL/GenBank/DDBJ databases">
        <authorList>
            <consortium name="Molecular Ecology Group"/>
        </authorList>
    </citation>
    <scope>NUCLEOTIDE SEQUENCE</scope>
</reference>
<dbReference type="InterPro" id="IPR042426">
    <property type="entry name" value="CDPF1"/>
</dbReference>
<dbReference type="InterPro" id="IPR018785">
    <property type="entry name" value="CDPF1_dom"/>
</dbReference>
<evidence type="ECO:0000313" key="5">
    <source>
        <dbReference type="Proteomes" id="UP000678393"/>
    </source>
</evidence>
<evidence type="ECO:0000313" key="4">
    <source>
        <dbReference type="EMBL" id="CAG5121876.1"/>
    </source>
</evidence>
<dbReference type="PRINTS" id="PR01995">
    <property type="entry name" value="UPF0595"/>
</dbReference>
<proteinExistence type="inferred from homology"/>
<protein>
    <recommendedName>
        <fullName evidence="2">Cysteine-rich DPF motif domain-containing protein 1</fullName>
    </recommendedName>
</protein>
<dbReference type="PANTHER" id="PTHR31849">
    <property type="entry name" value="CYSTEINE-RICH PDF MOTIF DOMAIN-CONTAINING PROTEIN 1"/>
    <property type="match status" value="1"/>
</dbReference>
<accession>A0A8S3Z574</accession>
<dbReference type="AlphaFoldDB" id="A0A8S3Z574"/>
<dbReference type="PANTHER" id="PTHR31849:SF1">
    <property type="entry name" value="CYSTEINE-RICH DPF MOTIF DOMAIN-CONTAINING PROTEIN 1"/>
    <property type="match status" value="1"/>
</dbReference>
<evidence type="ECO:0000259" key="3">
    <source>
        <dbReference type="Pfam" id="PF10170"/>
    </source>
</evidence>
<dbReference type="Proteomes" id="UP000678393">
    <property type="component" value="Unassembled WGS sequence"/>
</dbReference>
<feature type="domain" description="Cysteine-rich DPF motif" evidence="3">
    <location>
        <begin position="11"/>
        <end position="102"/>
    </location>
</feature>
<evidence type="ECO:0000256" key="2">
    <source>
        <dbReference type="ARBA" id="ARBA00014801"/>
    </source>
</evidence>
<comment type="caution">
    <text evidence="4">The sequence shown here is derived from an EMBL/GenBank/DDBJ whole genome shotgun (WGS) entry which is preliminary data.</text>
</comment>
<gene>
    <name evidence="4" type="ORF">CUNI_LOCUS7434</name>
</gene>
<keyword evidence="5" id="KW-1185">Reference proteome</keyword>
<comment type="similarity">
    <text evidence="1">Belongs to the CDPF1 family.</text>
</comment>
<dbReference type="EMBL" id="CAJHNH020001180">
    <property type="protein sequence ID" value="CAG5121876.1"/>
    <property type="molecule type" value="Genomic_DNA"/>
</dbReference>
<dbReference type="OrthoDB" id="191995at2759"/>
<sequence length="108" mass="11959">MAAADTLGKTFSCSSCDFVVEYQYQGRKPPFAKNIMLVEDCYIMKDPFSTSGGFVCVGGICSLCGCSVCMSNDCSLFYTQRFCLKCAGKNMKEFPPELQQEISHRLNS</sequence>
<name>A0A8S3Z574_9EUPU</name>
<evidence type="ECO:0000256" key="1">
    <source>
        <dbReference type="ARBA" id="ARBA00007917"/>
    </source>
</evidence>